<feature type="region of interest" description="Disordered" evidence="1">
    <location>
        <begin position="1"/>
        <end position="43"/>
    </location>
</feature>
<dbReference type="GO" id="GO:0005634">
    <property type="term" value="C:nucleus"/>
    <property type="evidence" value="ECO:0007669"/>
    <property type="project" value="TreeGrafter"/>
</dbReference>
<dbReference type="PANTHER" id="PTHR33143">
    <property type="entry name" value="F16F4.1 PROTEIN-RELATED"/>
    <property type="match status" value="1"/>
</dbReference>
<dbReference type="Pfam" id="PF05678">
    <property type="entry name" value="VQ"/>
    <property type="match status" value="1"/>
</dbReference>
<dbReference type="InterPro" id="IPR039607">
    <property type="entry name" value="VQ_8/17/18/20/21/25"/>
</dbReference>
<feature type="region of interest" description="Disordered" evidence="1">
    <location>
        <begin position="261"/>
        <end position="302"/>
    </location>
</feature>
<dbReference type="PANTHER" id="PTHR33143:SF76">
    <property type="entry name" value="VQ MOTIF-CONTAINING PROTEIN 8, CHLOROPLASTIC"/>
    <property type="match status" value="1"/>
</dbReference>
<feature type="domain" description="VQ" evidence="2">
    <location>
        <begin position="51"/>
        <end position="77"/>
    </location>
</feature>
<feature type="region of interest" description="Disordered" evidence="1">
    <location>
        <begin position="186"/>
        <end position="213"/>
    </location>
</feature>
<feature type="region of interest" description="Disordered" evidence="1">
    <location>
        <begin position="70"/>
        <end position="92"/>
    </location>
</feature>
<accession>A0A8T2SVV3</accession>
<gene>
    <name evidence="3" type="ORF">KP509_17G067400</name>
</gene>
<reference evidence="3" key="1">
    <citation type="submission" date="2021-08" db="EMBL/GenBank/DDBJ databases">
        <title>WGS assembly of Ceratopteris richardii.</title>
        <authorList>
            <person name="Marchant D.B."/>
            <person name="Chen G."/>
            <person name="Jenkins J."/>
            <person name="Shu S."/>
            <person name="Leebens-Mack J."/>
            <person name="Grimwood J."/>
            <person name="Schmutz J."/>
            <person name="Soltis P."/>
            <person name="Soltis D."/>
            <person name="Chen Z.-H."/>
        </authorList>
    </citation>
    <scope>NUCLEOTIDE SEQUENCE</scope>
    <source>
        <strain evidence="3">Whitten #5841</strain>
        <tissue evidence="3">Leaf</tissue>
    </source>
</reference>
<protein>
    <recommendedName>
        <fullName evidence="2">VQ domain-containing protein</fullName>
    </recommendedName>
</protein>
<evidence type="ECO:0000313" key="3">
    <source>
        <dbReference type="EMBL" id="KAH7373661.1"/>
    </source>
</evidence>
<proteinExistence type="predicted"/>
<feature type="compositionally biased region" description="Low complexity" evidence="1">
    <location>
        <begin position="20"/>
        <end position="39"/>
    </location>
</feature>
<comment type="caution">
    <text evidence="3">The sequence shown here is derived from an EMBL/GenBank/DDBJ whole genome shotgun (WGS) entry which is preliminary data.</text>
</comment>
<dbReference type="EMBL" id="CM035422">
    <property type="protein sequence ID" value="KAH7373661.1"/>
    <property type="molecule type" value="Genomic_DNA"/>
</dbReference>
<dbReference type="InterPro" id="IPR008889">
    <property type="entry name" value="VQ"/>
</dbReference>
<dbReference type="OMA" id="YGWIERN"/>
<sequence length="302" mass="33441">MKRDLPKDRPPPLKITRPGDPQQLDHPQQQQQQRHVPLPHGHHRQPIIIHTYSPEVIQIDSNNFRQLVQRLTGPGSHTPPPPKRPRHTRVPSLPPILPPAPPFNRNFNPHDPSFAARPSLRGQMLQELVPSPRGYRPLQQQQQDADRSHVDLPHHPLLFLSPSLLPSPSSFAFDFLSPLATASPRGAGPGLLPSPRGLPPPSPLGQRGYPTPRSLAAALPSPGLLGSPLFPDLPLLSPSTYGWIERNGSLAESVLSPRPFMSANLPPRPRRPPTTTANFFPHEGGSLAEEDEKPFLYTDRRT</sequence>
<keyword evidence="4" id="KW-1185">Reference proteome</keyword>
<feature type="compositionally biased region" description="Basic and acidic residues" evidence="1">
    <location>
        <begin position="1"/>
        <end position="11"/>
    </location>
</feature>
<dbReference type="OrthoDB" id="693437at2759"/>
<name>A0A8T2SVV3_CERRI</name>
<evidence type="ECO:0000259" key="2">
    <source>
        <dbReference type="Pfam" id="PF05678"/>
    </source>
</evidence>
<dbReference type="Proteomes" id="UP000825935">
    <property type="component" value="Chromosome 17"/>
</dbReference>
<evidence type="ECO:0000256" key="1">
    <source>
        <dbReference type="SAM" id="MobiDB-lite"/>
    </source>
</evidence>
<evidence type="ECO:0000313" key="4">
    <source>
        <dbReference type="Proteomes" id="UP000825935"/>
    </source>
</evidence>
<feature type="compositionally biased region" description="Low complexity" evidence="1">
    <location>
        <begin position="186"/>
        <end position="195"/>
    </location>
</feature>
<organism evidence="3 4">
    <name type="scientific">Ceratopteris richardii</name>
    <name type="common">Triangle waterfern</name>
    <dbReference type="NCBI Taxonomy" id="49495"/>
    <lineage>
        <taxon>Eukaryota</taxon>
        <taxon>Viridiplantae</taxon>
        <taxon>Streptophyta</taxon>
        <taxon>Embryophyta</taxon>
        <taxon>Tracheophyta</taxon>
        <taxon>Polypodiopsida</taxon>
        <taxon>Polypodiidae</taxon>
        <taxon>Polypodiales</taxon>
        <taxon>Pteridineae</taxon>
        <taxon>Pteridaceae</taxon>
        <taxon>Parkerioideae</taxon>
        <taxon>Ceratopteris</taxon>
    </lineage>
</organism>
<dbReference type="AlphaFoldDB" id="A0A8T2SVV3"/>